<feature type="compositionally biased region" description="Polar residues" evidence="7">
    <location>
        <begin position="778"/>
        <end position="791"/>
    </location>
</feature>
<evidence type="ECO:0000256" key="7">
    <source>
        <dbReference type="SAM" id="MobiDB-lite"/>
    </source>
</evidence>
<feature type="region of interest" description="Disordered" evidence="7">
    <location>
        <begin position="336"/>
        <end position="397"/>
    </location>
</feature>
<dbReference type="InterPro" id="IPR008271">
    <property type="entry name" value="Ser/Thr_kinase_AS"/>
</dbReference>
<evidence type="ECO:0000256" key="5">
    <source>
        <dbReference type="ARBA" id="ARBA00022777"/>
    </source>
</evidence>
<keyword evidence="3" id="KW-0808">Transferase</keyword>
<gene>
    <name evidence="9" type="ORF">DH2020_044009</name>
</gene>
<feature type="compositionally biased region" description="Basic and acidic residues" evidence="7">
    <location>
        <begin position="355"/>
        <end position="369"/>
    </location>
</feature>
<reference evidence="9 10" key="1">
    <citation type="journal article" date="2021" name="Comput. Struct. Biotechnol. J.">
        <title>De novo genome assembly of the potent medicinal plant Rehmannia glutinosa using nanopore technology.</title>
        <authorList>
            <person name="Ma L."/>
            <person name="Dong C."/>
            <person name="Song C."/>
            <person name="Wang X."/>
            <person name="Zheng X."/>
            <person name="Niu Y."/>
            <person name="Chen S."/>
            <person name="Feng W."/>
        </authorList>
    </citation>
    <scope>NUCLEOTIDE SEQUENCE [LARGE SCALE GENOMIC DNA]</scope>
    <source>
        <strain evidence="9">DH-2019</strain>
    </source>
</reference>
<dbReference type="InterPro" id="IPR011009">
    <property type="entry name" value="Kinase-like_dom_sf"/>
</dbReference>
<evidence type="ECO:0000313" key="10">
    <source>
        <dbReference type="Proteomes" id="UP001318860"/>
    </source>
</evidence>
<evidence type="ECO:0000256" key="2">
    <source>
        <dbReference type="ARBA" id="ARBA00022527"/>
    </source>
</evidence>
<protein>
    <recommendedName>
        <fullName evidence="1">non-specific serine/threonine protein kinase</fullName>
        <ecNumber evidence="1">2.7.11.1</ecNumber>
    </recommendedName>
</protein>
<dbReference type="Gene3D" id="1.10.510.10">
    <property type="entry name" value="Transferase(Phosphotransferase) domain 1"/>
    <property type="match status" value="2"/>
</dbReference>
<dbReference type="EMBL" id="JABTTQ020002729">
    <property type="protein sequence ID" value="KAK6122248.1"/>
    <property type="molecule type" value="Genomic_DNA"/>
</dbReference>
<evidence type="ECO:0000259" key="8">
    <source>
        <dbReference type="PROSITE" id="PS50011"/>
    </source>
</evidence>
<evidence type="ECO:0000313" key="9">
    <source>
        <dbReference type="EMBL" id="KAK6122248.1"/>
    </source>
</evidence>
<keyword evidence="2" id="KW-0723">Serine/threonine-protein kinase</keyword>
<accession>A0ABR0UI36</accession>
<name>A0ABR0UI36_REHGL</name>
<organism evidence="9 10">
    <name type="scientific">Rehmannia glutinosa</name>
    <name type="common">Chinese foxglove</name>
    <dbReference type="NCBI Taxonomy" id="99300"/>
    <lineage>
        <taxon>Eukaryota</taxon>
        <taxon>Viridiplantae</taxon>
        <taxon>Streptophyta</taxon>
        <taxon>Embryophyta</taxon>
        <taxon>Tracheophyta</taxon>
        <taxon>Spermatophyta</taxon>
        <taxon>Magnoliopsida</taxon>
        <taxon>eudicotyledons</taxon>
        <taxon>Gunneridae</taxon>
        <taxon>Pentapetalae</taxon>
        <taxon>asterids</taxon>
        <taxon>lamiids</taxon>
        <taxon>Lamiales</taxon>
        <taxon>Orobanchaceae</taxon>
        <taxon>Rehmannieae</taxon>
        <taxon>Rehmannia</taxon>
    </lineage>
</organism>
<dbReference type="Proteomes" id="UP001318860">
    <property type="component" value="Unassembled WGS sequence"/>
</dbReference>
<dbReference type="InterPro" id="IPR000719">
    <property type="entry name" value="Prot_kinase_dom"/>
</dbReference>
<proteinExistence type="predicted"/>
<dbReference type="PANTHER" id="PTHR44167:SF23">
    <property type="entry name" value="CDC7 KINASE, ISOFORM A-RELATED"/>
    <property type="match status" value="1"/>
</dbReference>
<dbReference type="SMART" id="SM00220">
    <property type="entry name" value="S_TKc"/>
    <property type="match status" value="1"/>
</dbReference>
<feature type="compositionally biased region" description="Basic and acidic residues" evidence="7">
    <location>
        <begin position="792"/>
        <end position="804"/>
    </location>
</feature>
<sequence length="1048" mass="118490">MEAPPANSELELQLSTTQLTPAAAWHVLGLLLSHGRPAHPSELASSLTQFYPTPEFIRFLCSIPNSPLRFADNHFVTFSQVGVAAIAQFFANSDLITRYMDLPQVMPRLLENVRSSDIVRTYYRKRKRPTLDIEDFPLMKKKSFFKDFNEELNLNRLMMPGGFQKSLQHASHYWFVLLFQFANLNCILSCNDIKPTMFQGVETLSTLSLILEYDSMKLEKVMFGPPLYTKTSSGQLSYVGHEYDQMEIKFPNRRGLGYLHRKSCKSYSRSHGRFPNIHKTEAEEIMNYVPLPQLSLLPHIMGNSEGSKIGDVDIVNPINSINISSFKLEVDDQMTVSQEENEAGTQGCGSSTEDVNGKRKEASLHDSGRCRHHKENQPMDTTCKSRSHIDNNPEKTLGEANNEALFLVTPRTDSHLQNQGDMPSHIMESSSITKPNHKDERYDKKKALCPTMENFKRLPEKGPVQIRRDKNPTEKQHRMFNGDQNMNTKEKRETSMENRKKVPSISNNHVEQKPFPDFESFVVEEEEGSGGYGTVYRARRKTDGVTFAIKFIILLLKDPKGYFILLLLANVSPEAYTCPHDNANRNYVINEMKMLERLRGKNFVIKYEGSFKSGNADYLVLEHVEHDRPEILKREINTIHLQWYGYCLFKALAGLHKQGIVHRDVKPGNFLYSRKANKGYLIDFNLALDMHKKYGTVDKARHNLTDPVPTPRTISLPLAKGRKLMNTRSLEAVNKNAGKVSTSLLPPGNLKKKVDKAKAFTNTSSRNIIKSQGADGSGITSAKDATSTKTPSAERLREPIPSQGRRELLSLVQEAMQGGNHDSVNAPISKRKRVAASPGDSDNKFLYPTPMPLHANGIAICGAGLLKSKGDGKPRREGPCVGTKGFKAPEVLFRSLHQGPKADIWSAGVTLLYLMIGRTPFMGDSDQNIKEIAKLRGSEDLWEVAKLHNHESVFPTDLLDVKYLSPVKLWDWCARNTRRPDFLEAIPKSLFDLVDKCLIVNPRHRISAEEALSHDFFMPCHEALRKQRLRRQGLNLDSGESHTYEVVS</sequence>
<feature type="compositionally biased region" description="Polar residues" evidence="7">
    <location>
        <begin position="415"/>
        <end position="434"/>
    </location>
</feature>
<feature type="compositionally biased region" description="Basic and acidic residues" evidence="7">
    <location>
        <begin position="387"/>
        <end position="397"/>
    </location>
</feature>
<dbReference type="SUPFAM" id="SSF56112">
    <property type="entry name" value="Protein kinase-like (PK-like)"/>
    <property type="match status" value="1"/>
</dbReference>
<evidence type="ECO:0000256" key="3">
    <source>
        <dbReference type="ARBA" id="ARBA00022679"/>
    </source>
</evidence>
<feature type="region of interest" description="Disordered" evidence="7">
    <location>
        <begin position="768"/>
        <end position="804"/>
    </location>
</feature>
<keyword evidence="5" id="KW-0418">Kinase</keyword>
<keyword evidence="10" id="KW-1185">Reference proteome</keyword>
<dbReference type="PROSITE" id="PS00108">
    <property type="entry name" value="PROTEIN_KINASE_ST"/>
    <property type="match status" value="1"/>
</dbReference>
<dbReference type="Pfam" id="PF00069">
    <property type="entry name" value="Pkinase"/>
    <property type="match status" value="2"/>
</dbReference>
<dbReference type="PANTHER" id="PTHR44167">
    <property type="entry name" value="OVARIAN-SPECIFIC SERINE/THREONINE-PROTEIN KINASE LOK-RELATED"/>
    <property type="match status" value="1"/>
</dbReference>
<dbReference type="Gene3D" id="3.30.200.20">
    <property type="entry name" value="Phosphorylase Kinase, domain 1"/>
    <property type="match status" value="1"/>
</dbReference>
<feature type="region of interest" description="Disordered" evidence="7">
    <location>
        <begin position="414"/>
        <end position="440"/>
    </location>
</feature>
<comment type="caution">
    <text evidence="9">The sequence shown here is derived from an EMBL/GenBank/DDBJ whole genome shotgun (WGS) entry which is preliminary data.</text>
</comment>
<keyword evidence="6" id="KW-0067">ATP-binding</keyword>
<evidence type="ECO:0000256" key="1">
    <source>
        <dbReference type="ARBA" id="ARBA00012513"/>
    </source>
</evidence>
<dbReference type="EC" id="2.7.11.1" evidence="1"/>
<feature type="region of interest" description="Disordered" evidence="7">
    <location>
        <begin position="817"/>
        <end position="841"/>
    </location>
</feature>
<dbReference type="PROSITE" id="PS50011">
    <property type="entry name" value="PROTEIN_KINASE_DOM"/>
    <property type="match status" value="1"/>
</dbReference>
<evidence type="ECO:0000256" key="4">
    <source>
        <dbReference type="ARBA" id="ARBA00022741"/>
    </source>
</evidence>
<keyword evidence="4" id="KW-0547">Nucleotide-binding</keyword>
<evidence type="ECO:0000256" key="6">
    <source>
        <dbReference type="ARBA" id="ARBA00022840"/>
    </source>
</evidence>
<feature type="domain" description="Protein kinase" evidence="8">
    <location>
        <begin position="521"/>
        <end position="1017"/>
    </location>
</feature>